<dbReference type="STRING" id="767817.Desgi_1662"/>
<organism evidence="1 2">
    <name type="scientific">Desulfoscipio gibsoniae DSM 7213</name>
    <dbReference type="NCBI Taxonomy" id="767817"/>
    <lineage>
        <taxon>Bacteria</taxon>
        <taxon>Bacillati</taxon>
        <taxon>Bacillota</taxon>
        <taxon>Clostridia</taxon>
        <taxon>Eubacteriales</taxon>
        <taxon>Desulfallaceae</taxon>
        <taxon>Desulfoscipio</taxon>
    </lineage>
</organism>
<gene>
    <name evidence="1" type="ORF">Desgi_1662</name>
</gene>
<dbReference type="EMBL" id="CP003273">
    <property type="protein sequence ID" value="AGL01133.1"/>
    <property type="molecule type" value="Genomic_DNA"/>
</dbReference>
<proteinExistence type="predicted"/>
<keyword evidence="2" id="KW-1185">Reference proteome</keyword>
<dbReference type="AlphaFoldDB" id="R4KD74"/>
<protein>
    <submittedName>
        <fullName evidence="1">Uncharacterized protein</fullName>
    </submittedName>
</protein>
<dbReference type="Proteomes" id="UP000013520">
    <property type="component" value="Chromosome"/>
</dbReference>
<evidence type="ECO:0000313" key="1">
    <source>
        <dbReference type="EMBL" id="AGL01133.1"/>
    </source>
</evidence>
<sequence length="145" mass="16682">MERQWQGINSQDDLPEMVRRAFDPKVLNNLDAENLISPLAILCDTRYTSAFNDPYVGDEYNELYEKSENIYNDLKRALPGDKHDLLLRFESLIISKACIDNKLIFQQGLRDGFRLAVELLAVQSDNKAVNRTGLVNTLDRHRKAL</sequence>
<accession>R4KD74</accession>
<name>R4KD74_9FIRM</name>
<dbReference type="HOGENOM" id="CLU_1892837_0_0_9"/>
<evidence type="ECO:0000313" key="2">
    <source>
        <dbReference type="Proteomes" id="UP000013520"/>
    </source>
</evidence>
<dbReference type="RefSeq" id="WP_006524371.1">
    <property type="nucleotide sequence ID" value="NC_021184.1"/>
</dbReference>
<dbReference type="KEGG" id="dgi:Desgi_1662"/>
<reference evidence="1 2" key="1">
    <citation type="submission" date="2012-01" db="EMBL/GenBank/DDBJ databases">
        <title>Complete sequence of Desulfotomaculum gibsoniae DSM 7213.</title>
        <authorList>
            <consortium name="US DOE Joint Genome Institute"/>
            <person name="Lucas S."/>
            <person name="Han J."/>
            <person name="Lapidus A."/>
            <person name="Cheng J.-F."/>
            <person name="Goodwin L."/>
            <person name="Pitluck S."/>
            <person name="Peters L."/>
            <person name="Ovchinnikova G."/>
            <person name="Teshima H."/>
            <person name="Detter J.C."/>
            <person name="Han C."/>
            <person name="Tapia R."/>
            <person name="Land M."/>
            <person name="Hauser L."/>
            <person name="Kyrpides N."/>
            <person name="Ivanova N."/>
            <person name="Pagani I."/>
            <person name="Parshina S."/>
            <person name="Plugge C."/>
            <person name="Muyzer G."/>
            <person name="Kuever J."/>
            <person name="Ivanova A."/>
            <person name="Nazina T."/>
            <person name="Klenk H.-P."/>
            <person name="Brambilla E."/>
            <person name="Spring S."/>
            <person name="Stams A.F."/>
            <person name="Woyke T."/>
        </authorList>
    </citation>
    <scope>NUCLEOTIDE SEQUENCE [LARGE SCALE GENOMIC DNA]</scope>
    <source>
        <strain evidence="1 2">DSM 7213</strain>
    </source>
</reference>